<name>A0A6P8WS49_DROAB</name>
<proteinExistence type="predicted"/>
<feature type="transmembrane region" description="Helical" evidence="8">
    <location>
        <begin position="305"/>
        <end position="325"/>
    </location>
</feature>
<evidence type="ECO:0000256" key="6">
    <source>
        <dbReference type="ARBA" id="ARBA00023170"/>
    </source>
</evidence>
<dbReference type="GeneID" id="117566744"/>
<dbReference type="InterPro" id="IPR052192">
    <property type="entry name" value="Insect_Ionotropic_Sensory_Rcpt"/>
</dbReference>
<evidence type="ECO:0000256" key="1">
    <source>
        <dbReference type="ARBA" id="ARBA00004651"/>
    </source>
</evidence>
<dbReference type="AlphaFoldDB" id="A0A6P8WS49"/>
<dbReference type="PANTHER" id="PTHR42643">
    <property type="entry name" value="IONOTROPIC RECEPTOR 20A-RELATED"/>
    <property type="match status" value="1"/>
</dbReference>
<dbReference type="OrthoDB" id="7969653at2759"/>
<evidence type="ECO:0000256" key="8">
    <source>
        <dbReference type="SAM" id="Phobius"/>
    </source>
</evidence>
<keyword evidence="5 8" id="KW-0472">Membrane</keyword>
<dbReference type="PANTHER" id="PTHR42643:SF41">
    <property type="entry name" value="IONOTROPIC RECEPTOR 20A-RELATED"/>
    <property type="match status" value="1"/>
</dbReference>
<sequence>MAPNITGTMTYRTCLSIVLLFCLIGSSYAAEDLLQVVAQLNARLQFTTNVIYNPQQRELSHLQRLQPVGQLIITSLSEFGFNGTELKHFIEERVLFVLIVEDPFGPLELLQKLHLHFDEADFLFVIERLELDGIWLQFVYDAWQLGYIKLLFLHSTLLYENQLFPELKIKPTTVERYAVTRGRLLNLHGYETRVAVYSNPPRSLLYKDEWGNQVYGGYYMRFIRQFLRYKNATFVPIQTPSYSAGHCKQALQAGRVDLCADALAQETTKMFAVSRPIRLAYANIMVPSAKPLGSYRYLVAPFHSTVWICLIVYVGFIVCFMSWIHWQQQHRWLFSKFLLEAISSLLLAGFALKDLHGRERYILFLVLFMAGFVYSTFYLGYLKSILTTEVFEQQINCLEQLIEANITLMIDEYDRNLSHRYNLPDILWQIVKVVPDETLKKHRNSFDQEYAYMLFSDRMDLYDYAQKYLRHPRIRHIPINIFYLFAGFPMRETWFLKHHLSEAWANAFASGLVQKLALDADHETMTSSVGFLEFLITEYYEAQPLGLDYFVMPAMSLALGYGLAFLAFVIELTAWRTASAVPWR</sequence>
<dbReference type="RefSeq" id="XP_034102178.1">
    <property type="nucleotide sequence ID" value="XM_034246287.1"/>
</dbReference>
<keyword evidence="10" id="KW-1185">Reference proteome</keyword>
<keyword evidence="2" id="KW-1003">Cell membrane</keyword>
<comment type="subcellular location">
    <subcellularLocation>
        <location evidence="1">Cell membrane</location>
        <topology evidence="1">Multi-pass membrane protein</topology>
    </subcellularLocation>
</comment>
<evidence type="ECO:0000256" key="7">
    <source>
        <dbReference type="ARBA" id="ARBA00023180"/>
    </source>
</evidence>
<feature type="chain" id="PRO_5028028243" evidence="9">
    <location>
        <begin position="30"/>
        <end position="584"/>
    </location>
</feature>
<evidence type="ECO:0000313" key="10">
    <source>
        <dbReference type="Proteomes" id="UP000515160"/>
    </source>
</evidence>
<keyword evidence="7" id="KW-0325">Glycoprotein</keyword>
<feature type="transmembrane region" description="Helical" evidence="8">
    <location>
        <begin position="361"/>
        <end position="381"/>
    </location>
</feature>
<feature type="transmembrane region" description="Helical" evidence="8">
    <location>
        <begin position="477"/>
        <end position="496"/>
    </location>
</feature>
<gene>
    <name evidence="11" type="primary">LOC117566744</name>
</gene>
<evidence type="ECO:0000256" key="3">
    <source>
        <dbReference type="ARBA" id="ARBA00022692"/>
    </source>
</evidence>
<evidence type="ECO:0000256" key="9">
    <source>
        <dbReference type="SAM" id="SignalP"/>
    </source>
</evidence>
<feature type="transmembrane region" description="Helical" evidence="8">
    <location>
        <begin position="337"/>
        <end position="355"/>
    </location>
</feature>
<keyword evidence="9" id="KW-0732">Signal</keyword>
<protein>
    <submittedName>
        <fullName evidence="11">Uncharacterized protein LOC117566744</fullName>
    </submittedName>
</protein>
<keyword evidence="4 8" id="KW-1133">Transmembrane helix</keyword>
<evidence type="ECO:0000256" key="2">
    <source>
        <dbReference type="ARBA" id="ARBA00022475"/>
    </source>
</evidence>
<keyword evidence="3 8" id="KW-0812">Transmembrane</keyword>
<organism evidence="10 11">
    <name type="scientific">Drosophila albomicans</name>
    <name type="common">Fruit fly</name>
    <dbReference type="NCBI Taxonomy" id="7291"/>
    <lineage>
        <taxon>Eukaryota</taxon>
        <taxon>Metazoa</taxon>
        <taxon>Ecdysozoa</taxon>
        <taxon>Arthropoda</taxon>
        <taxon>Hexapoda</taxon>
        <taxon>Insecta</taxon>
        <taxon>Pterygota</taxon>
        <taxon>Neoptera</taxon>
        <taxon>Endopterygota</taxon>
        <taxon>Diptera</taxon>
        <taxon>Brachycera</taxon>
        <taxon>Muscomorpha</taxon>
        <taxon>Ephydroidea</taxon>
        <taxon>Drosophilidae</taxon>
        <taxon>Drosophila</taxon>
    </lineage>
</organism>
<dbReference type="SUPFAM" id="SSF53850">
    <property type="entry name" value="Periplasmic binding protein-like II"/>
    <property type="match status" value="1"/>
</dbReference>
<feature type="signal peptide" evidence="9">
    <location>
        <begin position="1"/>
        <end position="29"/>
    </location>
</feature>
<evidence type="ECO:0000313" key="11">
    <source>
        <dbReference type="RefSeq" id="XP_034102178.1"/>
    </source>
</evidence>
<dbReference type="Gene3D" id="1.10.287.70">
    <property type="match status" value="1"/>
</dbReference>
<reference evidence="11" key="1">
    <citation type="submission" date="2025-08" db="UniProtKB">
        <authorList>
            <consortium name="RefSeq"/>
        </authorList>
    </citation>
    <scope>IDENTIFICATION</scope>
    <source>
        <strain evidence="11">15112-1751.03</strain>
        <tissue evidence="11">Whole Adult</tissue>
    </source>
</reference>
<keyword evidence="6" id="KW-0675">Receptor</keyword>
<evidence type="ECO:0000256" key="4">
    <source>
        <dbReference type="ARBA" id="ARBA00022989"/>
    </source>
</evidence>
<evidence type="ECO:0000256" key="5">
    <source>
        <dbReference type="ARBA" id="ARBA00023136"/>
    </source>
</evidence>
<accession>A0A6P8WS49</accession>
<feature type="transmembrane region" description="Helical" evidence="8">
    <location>
        <begin position="549"/>
        <end position="570"/>
    </location>
</feature>
<dbReference type="Proteomes" id="UP000515160">
    <property type="component" value="Chromosome 3"/>
</dbReference>
<dbReference type="GO" id="GO:0005886">
    <property type="term" value="C:plasma membrane"/>
    <property type="evidence" value="ECO:0007669"/>
    <property type="project" value="UniProtKB-SubCell"/>
</dbReference>